<name>A0ABN1F404_9PROT</name>
<organism evidence="1 2">
    <name type="scientific">Rhizomicrobium electricum</name>
    <dbReference type="NCBI Taxonomy" id="480070"/>
    <lineage>
        <taxon>Bacteria</taxon>
        <taxon>Pseudomonadati</taxon>
        <taxon>Pseudomonadota</taxon>
        <taxon>Alphaproteobacteria</taxon>
        <taxon>Micropepsales</taxon>
        <taxon>Micropepsaceae</taxon>
        <taxon>Rhizomicrobium</taxon>
    </lineage>
</organism>
<gene>
    <name evidence="1" type="ORF">GCM10008942_33350</name>
</gene>
<evidence type="ECO:0000313" key="1">
    <source>
        <dbReference type="EMBL" id="GAA0581792.1"/>
    </source>
</evidence>
<accession>A0ABN1F404</accession>
<dbReference type="RefSeq" id="WP_166935160.1">
    <property type="nucleotide sequence ID" value="NZ_BAAADD010000009.1"/>
</dbReference>
<protein>
    <submittedName>
        <fullName evidence="1">Uncharacterized protein</fullName>
    </submittedName>
</protein>
<proteinExistence type="predicted"/>
<sequence>MRAISQRLTGAVLVAALHVPVILGLLYVNLAPGVRQWIGETPRETMVVLPPLPQPKTSTAPIKGELRNGAATVTVPSDLKLPFATAVPPASAPALGLPLFACAPENLRNLSRDEREKCLKLADGRYVAMKDGLPKYVKLPGPEWKGLRNSDIRARERNTADPCLAAKATGTDCIHEILFGKGLW</sequence>
<comment type="caution">
    <text evidence="1">The sequence shown here is derived from an EMBL/GenBank/DDBJ whole genome shotgun (WGS) entry which is preliminary data.</text>
</comment>
<keyword evidence="2" id="KW-1185">Reference proteome</keyword>
<dbReference type="Proteomes" id="UP001499951">
    <property type="component" value="Unassembled WGS sequence"/>
</dbReference>
<reference evidence="1 2" key="1">
    <citation type="journal article" date="2019" name="Int. J. Syst. Evol. Microbiol.">
        <title>The Global Catalogue of Microorganisms (GCM) 10K type strain sequencing project: providing services to taxonomists for standard genome sequencing and annotation.</title>
        <authorList>
            <consortium name="The Broad Institute Genomics Platform"/>
            <consortium name="The Broad Institute Genome Sequencing Center for Infectious Disease"/>
            <person name="Wu L."/>
            <person name="Ma J."/>
        </authorList>
    </citation>
    <scope>NUCLEOTIDE SEQUENCE [LARGE SCALE GENOMIC DNA]</scope>
    <source>
        <strain evidence="1 2">JCM 15089</strain>
    </source>
</reference>
<dbReference type="EMBL" id="BAAADD010000009">
    <property type="protein sequence ID" value="GAA0581792.1"/>
    <property type="molecule type" value="Genomic_DNA"/>
</dbReference>
<evidence type="ECO:0000313" key="2">
    <source>
        <dbReference type="Proteomes" id="UP001499951"/>
    </source>
</evidence>